<sequence length="165" mass="20032">MTFYIKKIKKICIFQKNSIYISEVIGNKFIYINDGSHTKLIQHKFNFITKIKSLQQQGKFKKKIRYVWLENSLHKNITFARSLWTIINQKSFYNNIKKNYPIGLSFIESKIDITRDIQEIYYSYCNEFEKILQFKGTIWGRKYILHSNNNYTTIIQEFFSYRVFN</sequence>
<gene>
    <name evidence="1" type="primary">ycf21</name>
</gene>
<keyword evidence="1" id="KW-0934">Plastid</keyword>
<keyword evidence="1" id="KW-0150">Chloroplast</keyword>
<dbReference type="InterPro" id="IPR028978">
    <property type="entry name" value="Chorismate_lyase_/UTRA_dom_sf"/>
</dbReference>
<dbReference type="Pfam" id="PF01947">
    <property type="entry name" value="Rv2949c-like"/>
    <property type="match status" value="1"/>
</dbReference>
<dbReference type="EMBL" id="MF101467">
    <property type="protein sequence ID" value="ARW69685.1"/>
    <property type="molecule type" value="Genomic_DNA"/>
</dbReference>
<dbReference type="Gene3D" id="3.40.1410.10">
    <property type="entry name" value="Chorismate lyase-like"/>
    <property type="match status" value="1"/>
</dbReference>
<organism evidence="1">
    <name type="scientific">Tolypiocladia glomerulata</name>
    <dbReference type="NCBI Taxonomy" id="860646"/>
    <lineage>
        <taxon>Eukaryota</taxon>
        <taxon>Rhodophyta</taxon>
        <taxon>Florideophyceae</taxon>
        <taxon>Rhodymeniophycidae</taxon>
        <taxon>Ceramiales</taxon>
        <taxon>Rhodomelaceae</taxon>
        <taxon>Polysiphonioideae</taxon>
        <taxon>Tolypiocladia</taxon>
    </lineage>
</organism>
<evidence type="ECO:0000313" key="1">
    <source>
        <dbReference type="EMBL" id="ARW69685.1"/>
    </source>
</evidence>
<dbReference type="RefSeq" id="YP_009399866.1">
    <property type="nucleotide sequence ID" value="NC_035299.1"/>
</dbReference>
<dbReference type="AlphaFoldDB" id="A0A1Z1MV79"/>
<geneLocation type="chloroplast" evidence="1"/>
<reference evidence="1" key="1">
    <citation type="journal article" date="2017" name="J. Phycol.">
        <title>Analysis of chloroplast genomes and a supermatrix inform reclassification of the Rhodomelaceae (Rhodophyta).</title>
        <authorList>
            <person name="Diaz-Tapia P."/>
            <person name="Maggs C.A."/>
            <person name="West J.A."/>
            <person name="Verbruggen H."/>
        </authorList>
    </citation>
    <scope>NUCLEOTIDE SEQUENCE</scope>
    <source>
        <strain evidence="1">PD1825</strain>
    </source>
</reference>
<dbReference type="GeneID" id="33362401"/>
<dbReference type="SUPFAM" id="SSF64288">
    <property type="entry name" value="Chorismate lyase-like"/>
    <property type="match status" value="1"/>
</dbReference>
<protein>
    <recommendedName>
        <fullName evidence="2">Ycf21</fullName>
    </recommendedName>
</protein>
<proteinExistence type="predicted"/>
<name>A0A1Z1MV79_9FLOR</name>
<accession>A0A1Z1MV79</accession>
<dbReference type="InterPro" id="IPR002800">
    <property type="entry name" value="Rv2949c-like"/>
</dbReference>
<evidence type="ECO:0008006" key="2">
    <source>
        <dbReference type="Google" id="ProtNLM"/>
    </source>
</evidence>